<keyword evidence="3" id="KW-1185">Reference proteome</keyword>
<keyword evidence="1" id="KW-0812">Transmembrane</keyword>
<name>A0A9E7N4D5_9CAUD</name>
<evidence type="ECO:0000256" key="1">
    <source>
        <dbReference type="SAM" id="Phobius"/>
    </source>
</evidence>
<protein>
    <submittedName>
        <fullName evidence="2">Uncharacterized protein</fullName>
    </submittedName>
</protein>
<accession>A0A9E7N4D5</accession>
<gene>
    <name evidence="2" type="ORF">BAJUN_00330</name>
</gene>
<feature type="transmembrane region" description="Helical" evidence="1">
    <location>
        <begin position="6"/>
        <end position="26"/>
    </location>
</feature>
<reference evidence="2" key="1">
    <citation type="submission" date="2022-05" db="EMBL/GenBank/DDBJ databases">
        <authorList>
            <person name="Friedrich I."/>
            <person name="Poehlein A."/>
            <person name="Schneider D."/>
            <person name="Hertel R."/>
            <person name="Daniel R."/>
        </authorList>
    </citation>
    <scope>NUCLEOTIDE SEQUENCE</scope>
</reference>
<organism evidence="2 3">
    <name type="scientific">Brevundimonas phage vB_BgoS-Bajun</name>
    <dbReference type="NCBI Taxonomy" id="2948594"/>
    <lineage>
        <taxon>Viruses</taxon>
        <taxon>Duplodnaviria</taxon>
        <taxon>Heunggongvirae</taxon>
        <taxon>Uroviricota</taxon>
        <taxon>Caudoviricetes</taxon>
        <taxon>Dolichocephalovirinae</taxon>
    </lineage>
</organism>
<dbReference type="Proteomes" id="UP001057427">
    <property type="component" value="Segment"/>
</dbReference>
<sequence length="94" mass="10062">MMPFDGLYVWACALFMLGGGGLGAWLGWREYEPDPREAMGYVGVLIFTVAGIAAGGMFWGALPLFALLAAALAVGASLVFSLQYIHRRFARGDS</sequence>
<dbReference type="EMBL" id="ON529858">
    <property type="protein sequence ID" value="UTC29663.1"/>
    <property type="molecule type" value="Genomic_DNA"/>
</dbReference>
<feature type="transmembrane region" description="Helical" evidence="1">
    <location>
        <begin position="38"/>
        <end position="59"/>
    </location>
</feature>
<proteinExistence type="predicted"/>
<keyword evidence="1" id="KW-1133">Transmembrane helix</keyword>
<evidence type="ECO:0000313" key="2">
    <source>
        <dbReference type="EMBL" id="UTC29663.1"/>
    </source>
</evidence>
<keyword evidence="1" id="KW-0472">Membrane</keyword>
<evidence type="ECO:0000313" key="3">
    <source>
        <dbReference type="Proteomes" id="UP001057427"/>
    </source>
</evidence>
<feature type="transmembrane region" description="Helical" evidence="1">
    <location>
        <begin position="65"/>
        <end position="85"/>
    </location>
</feature>